<protein>
    <submittedName>
        <fullName evidence="1">Uncharacterized protein</fullName>
    </submittedName>
</protein>
<dbReference type="EMBL" id="ML208797">
    <property type="protein sequence ID" value="TFK60289.1"/>
    <property type="molecule type" value="Genomic_DNA"/>
</dbReference>
<name>A0ACD3A4R8_9AGAR</name>
<evidence type="ECO:0000313" key="2">
    <source>
        <dbReference type="Proteomes" id="UP000308600"/>
    </source>
</evidence>
<proteinExistence type="predicted"/>
<dbReference type="Proteomes" id="UP000308600">
    <property type="component" value="Unassembled WGS sequence"/>
</dbReference>
<reference evidence="1 2" key="1">
    <citation type="journal article" date="2019" name="Nat. Ecol. Evol.">
        <title>Megaphylogeny resolves global patterns of mushroom evolution.</title>
        <authorList>
            <person name="Varga T."/>
            <person name="Krizsan K."/>
            <person name="Foldi C."/>
            <person name="Dima B."/>
            <person name="Sanchez-Garcia M."/>
            <person name="Sanchez-Ramirez S."/>
            <person name="Szollosi G.J."/>
            <person name="Szarkandi J.G."/>
            <person name="Papp V."/>
            <person name="Albert L."/>
            <person name="Andreopoulos W."/>
            <person name="Angelini C."/>
            <person name="Antonin V."/>
            <person name="Barry K.W."/>
            <person name="Bougher N.L."/>
            <person name="Buchanan P."/>
            <person name="Buyck B."/>
            <person name="Bense V."/>
            <person name="Catcheside P."/>
            <person name="Chovatia M."/>
            <person name="Cooper J."/>
            <person name="Damon W."/>
            <person name="Desjardin D."/>
            <person name="Finy P."/>
            <person name="Geml J."/>
            <person name="Haridas S."/>
            <person name="Hughes K."/>
            <person name="Justo A."/>
            <person name="Karasinski D."/>
            <person name="Kautmanova I."/>
            <person name="Kiss B."/>
            <person name="Kocsube S."/>
            <person name="Kotiranta H."/>
            <person name="LaButti K.M."/>
            <person name="Lechner B.E."/>
            <person name="Liimatainen K."/>
            <person name="Lipzen A."/>
            <person name="Lukacs Z."/>
            <person name="Mihaltcheva S."/>
            <person name="Morgado L.N."/>
            <person name="Niskanen T."/>
            <person name="Noordeloos M.E."/>
            <person name="Ohm R.A."/>
            <person name="Ortiz-Santana B."/>
            <person name="Ovrebo C."/>
            <person name="Racz N."/>
            <person name="Riley R."/>
            <person name="Savchenko A."/>
            <person name="Shiryaev A."/>
            <person name="Soop K."/>
            <person name="Spirin V."/>
            <person name="Szebenyi C."/>
            <person name="Tomsovsky M."/>
            <person name="Tulloss R.E."/>
            <person name="Uehling J."/>
            <person name="Grigoriev I.V."/>
            <person name="Vagvolgyi C."/>
            <person name="Papp T."/>
            <person name="Martin F.M."/>
            <person name="Miettinen O."/>
            <person name="Hibbett D.S."/>
            <person name="Nagy L.G."/>
        </authorList>
    </citation>
    <scope>NUCLEOTIDE SEQUENCE [LARGE SCALE GENOMIC DNA]</scope>
    <source>
        <strain evidence="1 2">NL-1719</strain>
    </source>
</reference>
<gene>
    <name evidence="1" type="ORF">BDN72DRAFT_535557</name>
</gene>
<accession>A0ACD3A4R8</accession>
<organism evidence="1 2">
    <name type="scientific">Pluteus cervinus</name>
    <dbReference type="NCBI Taxonomy" id="181527"/>
    <lineage>
        <taxon>Eukaryota</taxon>
        <taxon>Fungi</taxon>
        <taxon>Dikarya</taxon>
        <taxon>Basidiomycota</taxon>
        <taxon>Agaricomycotina</taxon>
        <taxon>Agaricomycetes</taxon>
        <taxon>Agaricomycetidae</taxon>
        <taxon>Agaricales</taxon>
        <taxon>Pluteineae</taxon>
        <taxon>Pluteaceae</taxon>
        <taxon>Pluteus</taxon>
    </lineage>
</organism>
<keyword evidence="2" id="KW-1185">Reference proteome</keyword>
<sequence>MTLVIGFDCPGRPRRNSTLFQILLFEYYALFALAPILLAYIFEALLIGPILGYNHPEPLRTHAVRVLVCAGVLETYDRLTESVVLPQRGSYETVYMWHNNLTFYRHILFLLLNQGQKVVVDGVEIPEEGGLKTSTRQVVGTLKMACVPSQYW</sequence>
<evidence type="ECO:0000313" key="1">
    <source>
        <dbReference type="EMBL" id="TFK60289.1"/>
    </source>
</evidence>